<sequence length="210" mass="21828">MPKLPQIALVAAPTLALVSELIEPRDEPATAAAELELIAANSTAYLLADVLAFVAFALFAVGVIGLVGTVRERGRLAARIGGTMTVIGALAMVSHSMVLLASRDIALIGDAAAVAPANEAMSNGLAATLQLSMLLFGFDLGLTVLTIALWRARLLPVWLAPAGFLALVADFSPTSYNAVLMYCVLLIAFGLLALRSRQVTLVTPMAETVA</sequence>
<evidence type="ECO:0000313" key="2">
    <source>
        <dbReference type="EMBL" id="GII33330.1"/>
    </source>
</evidence>
<keyword evidence="3" id="KW-1185">Reference proteome</keyword>
<reference evidence="2 3" key="1">
    <citation type="submission" date="2021-01" db="EMBL/GenBank/DDBJ databases">
        <title>Whole genome shotgun sequence of Planotetraspora mira NBRC 15435.</title>
        <authorList>
            <person name="Komaki H."/>
            <person name="Tamura T."/>
        </authorList>
    </citation>
    <scope>NUCLEOTIDE SEQUENCE [LARGE SCALE GENOMIC DNA]</scope>
    <source>
        <strain evidence="2 3">NBRC 15435</strain>
    </source>
</reference>
<keyword evidence="1" id="KW-0812">Transmembrane</keyword>
<gene>
    <name evidence="2" type="ORF">Pmi06nite_67720</name>
</gene>
<feature type="transmembrane region" description="Helical" evidence="1">
    <location>
        <begin position="175"/>
        <end position="194"/>
    </location>
</feature>
<feature type="transmembrane region" description="Helical" evidence="1">
    <location>
        <begin position="152"/>
        <end position="169"/>
    </location>
</feature>
<organism evidence="2 3">
    <name type="scientific">Planotetraspora mira</name>
    <dbReference type="NCBI Taxonomy" id="58121"/>
    <lineage>
        <taxon>Bacteria</taxon>
        <taxon>Bacillati</taxon>
        <taxon>Actinomycetota</taxon>
        <taxon>Actinomycetes</taxon>
        <taxon>Streptosporangiales</taxon>
        <taxon>Streptosporangiaceae</taxon>
        <taxon>Planotetraspora</taxon>
    </lineage>
</organism>
<evidence type="ECO:0000313" key="3">
    <source>
        <dbReference type="Proteomes" id="UP000650628"/>
    </source>
</evidence>
<dbReference type="RefSeq" id="WP_203957170.1">
    <property type="nucleotide sequence ID" value="NZ_BOOO01000039.1"/>
</dbReference>
<keyword evidence="1" id="KW-1133">Transmembrane helix</keyword>
<evidence type="ECO:0000256" key="1">
    <source>
        <dbReference type="SAM" id="Phobius"/>
    </source>
</evidence>
<feature type="transmembrane region" description="Helical" evidence="1">
    <location>
        <begin position="80"/>
        <end position="101"/>
    </location>
</feature>
<feature type="transmembrane region" description="Helical" evidence="1">
    <location>
        <begin position="45"/>
        <end position="68"/>
    </location>
</feature>
<accession>A0A8J3U608</accession>
<feature type="transmembrane region" description="Helical" evidence="1">
    <location>
        <begin position="121"/>
        <end position="145"/>
    </location>
</feature>
<name>A0A8J3U608_9ACTN</name>
<proteinExistence type="predicted"/>
<protein>
    <recommendedName>
        <fullName evidence="4">DUF4386 family protein</fullName>
    </recommendedName>
</protein>
<evidence type="ECO:0008006" key="4">
    <source>
        <dbReference type="Google" id="ProtNLM"/>
    </source>
</evidence>
<dbReference type="EMBL" id="BOOO01000039">
    <property type="protein sequence ID" value="GII33330.1"/>
    <property type="molecule type" value="Genomic_DNA"/>
</dbReference>
<comment type="caution">
    <text evidence="2">The sequence shown here is derived from an EMBL/GenBank/DDBJ whole genome shotgun (WGS) entry which is preliminary data.</text>
</comment>
<dbReference type="AlphaFoldDB" id="A0A8J3U608"/>
<dbReference type="Proteomes" id="UP000650628">
    <property type="component" value="Unassembled WGS sequence"/>
</dbReference>
<keyword evidence="1" id="KW-0472">Membrane</keyword>